<dbReference type="PANTHER" id="PTHR10782:SF102">
    <property type="entry name" value="E3 SUMO-PROTEIN LIGASE SIZ1"/>
    <property type="match status" value="1"/>
</dbReference>
<sequence>MGKVKPQLAVVRLKCRHHSRFQVTVTHPLSPVKLIISDNPADGTSPLQNVEKTFQFTRADIDLLHNTEYDVQAWCILLNDKVPFRMQWPLYADLKVNGMQLNYPSNTWLHSHLTCAKNHNL</sequence>
<dbReference type="GO" id="GO:0061665">
    <property type="term" value="F:SUMO ligase activity"/>
    <property type="evidence" value="ECO:0007669"/>
    <property type="project" value="TreeGrafter"/>
</dbReference>
<dbReference type="EMBL" id="BJWL01000024">
    <property type="protein sequence ID" value="GFZ14807.1"/>
    <property type="molecule type" value="Genomic_DNA"/>
</dbReference>
<reference evidence="1 2" key="1">
    <citation type="submission" date="2019-07" db="EMBL/GenBank/DDBJ databases">
        <title>De Novo Assembly of kiwifruit Actinidia rufa.</title>
        <authorList>
            <person name="Sugita-Konishi S."/>
            <person name="Sato K."/>
            <person name="Mori E."/>
            <person name="Abe Y."/>
            <person name="Kisaki G."/>
            <person name="Hamano K."/>
            <person name="Suezawa K."/>
            <person name="Otani M."/>
            <person name="Fukuda T."/>
            <person name="Manabe T."/>
            <person name="Gomi K."/>
            <person name="Tabuchi M."/>
            <person name="Akimitsu K."/>
            <person name="Kataoka I."/>
        </authorList>
    </citation>
    <scope>NUCLEOTIDE SEQUENCE [LARGE SCALE GENOMIC DNA]</scope>
    <source>
        <strain evidence="2">cv. Fuchu</strain>
    </source>
</reference>
<dbReference type="GO" id="GO:0000785">
    <property type="term" value="C:chromatin"/>
    <property type="evidence" value="ECO:0007669"/>
    <property type="project" value="TreeGrafter"/>
</dbReference>
<accession>A0A7J0GVD0</accession>
<keyword evidence="1" id="KW-0238">DNA-binding</keyword>
<dbReference type="AlphaFoldDB" id="A0A7J0GVD0"/>
<dbReference type="GO" id="GO:0003677">
    <property type="term" value="F:DNA binding"/>
    <property type="evidence" value="ECO:0007669"/>
    <property type="project" value="UniProtKB-KW"/>
</dbReference>
<keyword evidence="2" id="KW-1185">Reference proteome</keyword>
<comment type="caution">
    <text evidence="1">The sequence shown here is derived from an EMBL/GenBank/DDBJ whole genome shotgun (WGS) entry which is preliminary data.</text>
</comment>
<protein>
    <submittedName>
        <fullName evidence="1">DNA-binding protein with MIZ/SP-RING zinc finger, PHD-finger and SAP domain-containing protein</fullName>
    </submittedName>
</protein>
<proteinExistence type="predicted"/>
<dbReference type="PANTHER" id="PTHR10782">
    <property type="entry name" value="ZINC FINGER MIZ DOMAIN-CONTAINING PROTEIN"/>
    <property type="match status" value="1"/>
</dbReference>
<evidence type="ECO:0000313" key="2">
    <source>
        <dbReference type="Proteomes" id="UP000585474"/>
    </source>
</evidence>
<name>A0A7J0GVD0_9ERIC</name>
<evidence type="ECO:0000313" key="1">
    <source>
        <dbReference type="EMBL" id="GFZ14807.1"/>
    </source>
</evidence>
<dbReference type="Proteomes" id="UP000585474">
    <property type="component" value="Unassembled WGS sequence"/>
</dbReference>
<gene>
    <name evidence="1" type="ORF">Acr_24g0009970</name>
</gene>
<dbReference type="GO" id="GO:0016925">
    <property type="term" value="P:protein sumoylation"/>
    <property type="evidence" value="ECO:0007669"/>
    <property type="project" value="TreeGrafter"/>
</dbReference>
<dbReference type="OrthoDB" id="28127at2759"/>
<organism evidence="1 2">
    <name type="scientific">Actinidia rufa</name>
    <dbReference type="NCBI Taxonomy" id="165716"/>
    <lineage>
        <taxon>Eukaryota</taxon>
        <taxon>Viridiplantae</taxon>
        <taxon>Streptophyta</taxon>
        <taxon>Embryophyta</taxon>
        <taxon>Tracheophyta</taxon>
        <taxon>Spermatophyta</taxon>
        <taxon>Magnoliopsida</taxon>
        <taxon>eudicotyledons</taxon>
        <taxon>Gunneridae</taxon>
        <taxon>Pentapetalae</taxon>
        <taxon>asterids</taxon>
        <taxon>Ericales</taxon>
        <taxon>Actinidiaceae</taxon>
        <taxon>Actinidia</taxon>
    </lineage>
</organism>